<dbReference type="PANTHER" id="PTHR28008">
    <property type="entry name" value="DOMAIN PROTEIN, PUTATIVE (AFU_ORTHOLOGUE AFUA_3G10980)-RELATED"/>
    <property type="match status" value="1"/>
</dbReference>
<evidence type="ECO:0000256" key="1">
    <source>
        <dbReference type="SAM" id="Phobius"/>
    </source>
</evidence>
<evidence type="ECO:0000313" key="3">
    <source>
        <dbReference type="EMBL" id="TCO26439.1"/>
    </source>
</evidence>
<gene>
    <name evidence="3" type="ORF">EV652_107331</name>
</gene>
<comment type="caution">
    <text evidence="3">The sequence shown here is derived from an EMBL/GenBank/DDBJ whole genome shotgun (WGS) entry which is preliminary data.</text>
</comment>
<evidence type="ECO:0000313" key="4">
    <source>
        <dbReference type="Proteomes" id="UP000294508"/>
    </source>
</evidence>
<organism evidence="3 4">
    <name type="scientific">Kribbella steppae</name>
    <dbReference type="NCBI Taxonomy" id="2512223"/>
    <lineage>
        <taxon>Bacteria</taxon>
        <taxon>Bacillati</taxon>
        <taxon>Actinomycetota</taxon>
        <taxon>Actinomycetes</taxon>
        <taxon>Propionibacteriales</taxon>
        <taxon>Kribbellaceae</taxon>
        <taxon>Kribbella</taxon>
    </lineage>
</organism>
<dbReference type="RefSeq" id="WP_242001912.1">
    <property type="nucleotide sequence ID" value="NZ_SLWN01000007.1"/>
</dbReference>
<dbReference type="Proteomes" id="UP000294508">
    <property type="component" value="Unassembled WGS sequence"/>
</dbReference>
<keyword evidence="4" id="KW-1185">Reference proteome</keyword>
<keyword evidence="1" id="KW-1133">Transmembrane helix</keyword>
<dbReference type="EMBL" id="SLWN01000007">
    <property type="protein sequence ID" value="TCO26439.1"/>
    <property type="molecule type" value="Genomic_DNA"/>
</dbReference>
<name>A0A4R2HDN8_9ACTN</name>
<keyword evidence="1" id="KW-0812">Transmembrane</keyword>
<proteinExistence type="predicted"/>
<keyword evidence="1" id="KW-0472">Membrane</keyword>
<sequence>MTVSVAGATTRSGVKVWLWRIGFVAACLLQLYGVYSPRQAGPDVGLPLADKVAHLFLFGSVAFLGLKAAVPARWLLVALVSNAVISELVQHFVLPQRSGDPFDVVADLVGIAVGAWLGFKVVRSTNVAGHDMMGA</sequence>
<feature type="domain" description="VanZ-like" evidence="2">
    <location>
        <begin position="44"/>
        <end position="117"/>
    </location>
</feature>
<reference evidence="3 4" key="1">
    <citation type="journal article" date="2015" name="Stand. Genomic Sci.">
        <title>Genomic Encyclopedia of Bacterial and Archaeal Type Strains, Phase III: the genomes of soil and plant-associated and newly described type strains.</title>
        <authorList>
            <person name="Whitman W.B."/>
            <person name="Woyke T."/>
            <person name="Klenk H.P."/>
            <person name="Zhou Y."/>
            <person name="Lilburn T.G."/>
            <person name="Beck B.J."/>
            <person name="De Vos P."/>
            <person name="Vandamme P."/>
            <person name="Eisen J.A."/>
            <person name="Garrity G."/>
            <person name="Hugenholtz P."/>
            <person name="Kyrpides N.C."/>
        </authorList>
    </citation>
    <scope>NUCLEOTIDE SEQUENCE [LARGE SCALE GENOMIC DNA]</scope>
    <source>
        <strain evidence="3 4">VKM Ac-2572</strain>
    </source>
</reference>
<accession>A0A4R2HDN8</accession>
<dbReference type="Pfam" id="PF04892">
    <property type="entry name" value="VanZ"/>
    <property type="match status" value="1"/>
</dbReference>
<dbReference type="AlphaFoldDB" id="A0A4R2HDN8"/>
<feature type="transmembrane region" description="Helical" evidence="1">
    <location>
        <begin position="55"/>
        <end position="76"/>
    </location>
</feature>
<dbReference type="InterPro" id="IPR006976">
    <property type="entry name" value="VanZ-like"/>
</dbReference>
<protein>
    <submittedName>
        <fullName evidence="3">VanZ family protein</fullName>
    </submittedName>
</protein>
<feature type="transmembrane region" description="Helical" evidence="1">
    <location>
        <begin position="17"/>
        <end position="35"/>
    </location>
</feature>
<dbReference type="PANTHER" id="PTHR28008:SF1">
    <property type="entry name" value="DOMAIN PROTEIN, PUTATIVE (AFU_ORTHOLOGUE AFUA_3G10980)-RELATED"/>
    <property type="match status" value="1"/>
</dbReference>
<evidence type="ECO:0000259" key="2">
    <source>
        <dbReference type="Pfam" id="PF04892"/>
    </source>
</evidence>